<evidence type="ECO:0000313" key="2">
    <source>
        <dbReference type="Proteomes" id="UP000499080"/>
    </source>
</evidence>
<name>A0A4Y2V7J7_ARAVE</name>
<sequence>EETGTACAVLVSLTERLDLHAYPNGIVMCYVYRNGIPRRFMCYTPVSTVDDDCIVLCNDCLIIEHTNAQIALEL</sequence>
<dbReference type="Proteomes" id="UP000499080">
    <property type="component" value="Unassembled WGS sequence"/>
</dbReference>
<dbReference type="AlphaFoldDB" id="A0A4Y2V7J7"/>
<protein>
    <submittedName>
        <fullName evidence="1">Uncharacterized protein</fullName>
    </submittedName>
</protein>
<accession>A0A4Y2V7J7</accession>
<gene>
    <name evidence="1" type="ORF">AVEN_75372_1</name>
</gene>
<organism evidence="1 2">
    <name type="scientific">Araneus ventricosus</name>
    <name type="common">Orbweaver spider</name>
    <name type="synonym">Epeira ventricosa</name>
    <dbReference type="NCBI Taxonomy" id="182803"/>
    <lineage>
        <taxon>Eukaryota</taxon>
        <taxon>Metazoa</taxon>
        <taxon>Ecdysozoa</taxon>
        <taxon>Arthropoda</taxon>
        <taxon>Chelicerata</taxon>
        <taxon>Arachnida</taxon>
        <taxon>Araneae</taxon>
        <taxon>Araneomorphae</taxon>
        <taxon>Entelegynae</taxon>
        <taxon>Araneoidea</taxon>
        <taxon>Araneidae</taxon>
        <taxon>Araneus</taxon>
    </lineage>
</organism>
<comment type="caution">
    <text evidence="1">The sequence shown here is derived from an EMBL/GenBank/DDBJ whole genome shotgun (WGS) entry which is preliminary data.</text>
</comment>
<reference evidence="1 2" key="1">
    <citation type="journal article" date="2019" name="Sci. Rep.">
        <title>Orb-weaving spider Araneus ventricosus genome elucidates the spidroin gene catalogue.</title>
        <authorList>
            <person name="Kono N."/>
            <person name="Nakamura H."/>
            <person name="Ohtoshi R."/>
            <person name="Moran D.A.P."/>
            <person name="Shinohara A."/>
            <person name="Yoshida Y."/>
            <person name="Fujiwara M."/>
            <person name="Mori M."/>
            <person name="Tomita M."/>
            <person name="Arakawa K."/>
        </authorList>
    </citation>
    <scope>NUCLEOTIDE SEQUENCE [LARGE SCALE GENOMIC DNA]</scope>
</reference>
<feature type="non-terminal residue" evidence="1">
    <location>
        <position position="1"/>
    </location>
</feature>
<evidence type="ECO:0000313" key="1">
    <source>
        <dbReference type="EMBL" id="GBO19650.1"/>
    </source>
</evidence>
<proteinExistence type="predicted"/>
<dbReference type="EMBL" id="BGPR01043119">
    <property type="protein sequence ID" value="GBO19650.1"/>
    <property type="molecule type" value="Genomic_DNA"/>
</dbReference>
<keyword evidence="2" id="KW-1185">Reference proteome</keyword>